<dbReference type="InterPro" id="IPR050955">
    <property type="entry name" value="Plant_Biomass_Hydrol_Est"/>
</dbReference>
<dbReference type="Proteomes" id="UP000824048">
    <property type="component" value="Unassembled WGS sequence"/>
</dbReference>
<gene>
    <name evidence="3" type="ORF">H9811_05150</name>
</gene>
<dbReference type="PANTHER" id="PTHR43037:SF5">
    <property type="entry name" value="FERULOYL ESTERASE"/>
    <property type="match status" value="1"/>
</dbReference>
<evidence type="ECO:0000256" key="1">
    <source>
        <dbReference type="ARBA" id="ARBA00022729"/>
    </source>
</evidence>
<evidence type="ECO:0000313" key="4">
    <source>
        <dbReference type="Proteomes" id="UP000824048"/>
    </source>
</evidence>
<name>A0A9D2JAT4_9FIRM</name>
<dbReference type="InterPro" id="IPR029058">
    <property type="entry name" value="AB_hydrolase_fold"/>
</dbReference>
<sequence length="507" mass="57161">MENKVFLRAGTPNDANREYLPEAIKGSDMVVNENGNNSQPYPERLVECTGTLAGDGLTDCWYEYVPASYDGSKPVPLVVSNHGGLMTGWGQAIYTSWTMLADREGFICVFPDAHQARIWQVEGMFDRPTPDFFAGLDLAPVPKDYRKNHDLNFLKGLIEAMQEKFNIDKGRIYMQGMSAGNLMTGQFCRYYGDMLAGAAGSGGPTQLEMLFTPEGALKNTAGPLPVWQARPETNGTPPDTAYSKMLLNRFNRFYWMQLNECEKLPRISIVGENNFAFYTGAKGDVVYHDIKNRDHGQTLDEAFLYWDYFFSGLRRNPDGSIEKTETRLPRTGDAFAVAFAAGSDNAWFHNEIVPMPVPAVKWQKLKYHGLNGGQKVRGEYICVPLRFLAWVCGAEYHPAADTLTAELVLKDGRHLQFARGSIGCVIDNDLRSMYCEALHRGGELLVSAEWFCRYLLNLQVSACDDVLYITDHFSTLSANMADLIRELLYGKIFPENFRYLEYKEIPR</sequence>
<accession>A0A9D2JAT4</accession>
<dbReference type="GO" id="GO:0016787">
    <property type="term" value="F:hydrolase activity"/>
    <property type="evidence" value="ECO:0007669"/>
    <property type="project" value="UniProtKB-KW"/>
</dbReference>
<keyword evidence="2" id="KW-0378">Hydrolase</keyword>
<reference evidence="3" key="2">
    <citation type="submission" date="2021-04" db="EMBL/GenBank/DDBJ databases">
        <authorList>
            <person name="Gilroy R."/>
        </authorList>
    </citation>
    <scope>NUCLEOTIDE SEQUENCE</scope>
    <source>
        <strain evidence="3">ChiSxjej1B13-11774</strain>
    </source>
</reference>
<comment type="caution">
    <text evidence="3">The sequence shown here is derived from an EMBL/GenBank/DDBJ whole genome shotgun (WGS) entry which is preliminary data.</text>
</comment>
<dbReference type="AlphaFoldDB" id="A0A9D2JAT4"/>
<organism evidence="3 4">
    <name type="scientific">Candidatus Gemmiger excrementigallinarum</name>
    <dbReference type="NCBI Taxonomy" id="2838609"/>
    <lineage>
        <taxon>Bacteria</taxon>
        <taxon>Bacillati</taxon>
        <taxon>Bacillota</taxon>
        <taxon>Clostridia</taxon>
        <taxon>Eubacteriales</taxon>
        <taxon>Gemmiger</taxon>
    </lineage>
</organism>
<dbReference type="EMBL" id="DXBP01000032">
    <property type="protein sequence ID" value="HIZ41934.1"/>
    <property type="molecule type" value="Genomic_DNA"/>
</dbReference>
<proteinExistence type="predicted"/>
<evidence type="ECO:0008006" key="5">
    <source>
        <dbReference type="Google" id="ProtNLM"/>
    </source>
</evidence>
<dbReference type="SUPFAM" id="SSF53474">
    <property type="entry name" value="alpha/beta-Hydrolases"/>
    <property type="match status" value="1"/>
</dbReference>
<evidence type="ECO:0000256" key="2">
    <source>
        <dbReference type="ARBA" id="ARBA00022801"/>
    </source>
</evidence>
<dbReference type="Gene3D" id="3.40.50.1820">
    <property type="entry name" value="alpha/beta hydrolase"/>
    <property type="match status" value="1"/>
</dbReference>
<keyword evidence="1" id="KW-0732">Signal</keyword>
<evidence type="ECO:0000313" key="3">
    <source>
        <dbReference type="EMBL" id="HIZ41934.1"/>
    </source>
</evidence>
<dbReference type="PANTHER" id="PTHR43037">
    <property type="entry name" value="UNNAMED PRODUCT-RELATED"/>
    <property type="match status" value="1"/>
</dbReference>
<reference evidence="3" key="1">
    <citation type="journal article" date="2021" name="PeerJ">
        <title>Extensive microbial diversity within the chicken gut microbiome revealed by metagenomics and culture.</title>
        <authorList>
            <person name="Gilroy R."/>
            <person name="Ravi A."/>
            <person name="Getino M."/>
            <person name="Pursley I."/>
            <person name="Horton D.L."/>
            <person name="Alikhan N.F."/>
            <person name="Baker D."/>
            <person name="Gharbi K."/>
            <person name="Hall N."/>
            <person name="Watson M."/>
            <person name="Adriaenssens E.M."/>
            <person name="Foster-Nyarko E."/>
            <person name="Jarju S."/>
            <person name="Secka A."/>
            <person name="Antonio M."/>
            <person name="Oren A."/>
            <person name="Chaudhuri R.R."/>
            <person name="La Ragione R."/>
            <person name="Hildebrand F."/>
            <person name="Pallen M.J."/>
        </authorList>
    </citation>
    <scope>NUCLEOTIDE SEQUENCE</scope>
    <source>
        <strain evidence="3">ChiSxjej1B13-11774</strain>
    </source>
</reference>
<protein>
    <recommendedName>
        <fullName evidence="5">Poly(3-hydroxybutyrate) depolymerase</fullName>
    </recommendedName>
</protein>